<feature type="domain" description="USP" evidence="3">
    <location>
        <begin position="23"/>
        <end position="300"/>
    </location>
</feature>
<evidence type="ECO:0000259" key="4">
    <source>
        <dbReference type="PROSITE" id="PS51720"/>
    </source>
</evidence>
<dbReference type="GO" id="GO:0005634">
    <property type="term" value="C:nucleus"/>
    <property type="evidence" value="ECO:0007669"/>
    <property type="project" value="TreeGrafter"/>
</dbReference>
<protein>
    <recommendedName>
        <fullName evidence="2">Ubiquitin carboxyl-terminal hydrolase</fullName>
        <ecNumber evidence="2">3.4.19.12</ecNumber>
    </recommendedName>
</protein>
<dbReference type="PROSITE" id="PS00973">
    <property type="entry name" value="USP_2"/>
    <property type="match status" value="1"/>
</dbReference>
<dbReference type="InterPro" id="IPR018200">
    <property type="entry name" value="USP_CS"/>
</dbReference>
<dbReference type="EC" id="3.4.19.12" evidence="2"/>
<gene>
    <name evidence="5 6" type="primary">LOC109094018</name>
</gene>
<dbReference type="GeneID" id="109094018"/>
<proteinExistence type="inferred from homology"/>
<dbReference type="Pfam" id="PF00443">
    <property type="entry name" value="UCH"/>
    <property type="match status" value="1"/>
</dbReference>
<dbReference type="GO" id="GO:0016579">
    <property type="term" value="P:protein deubiquitination"/>
    <property type="evidence" value="ECO:0007669"/>
    <property type="project" value="InterPro"/>
</dbReference>
<dbReference type="PROSITE" id="PS50235">
    <property type="entry name" value="USP_3"/>
    <property type="match status" value="1"/>
</dbReference>
<dbReference type="KEGG" id="ccar:109094018"/>
<evidence type="ECO:0000313" key="6">
    <source>
        <dbReference type="RefSeq" id="XP_042615584.1"/>
    </source>
</evidence>
<reference evidence="5 6" key="1">
    <citation type="submission" date="2025-04" db="UniProtKB">
        <authorList>
            <consortium name="RefSeq"/>
        </authorList>
    </citation>
    <scope>IDENTIFICATION</scope>
    <source>
        <tissue evidence="5 6">Muscle</tissue>
    </source>
</reference>
<dbReference type="InterPro" id="IPR050164">
    <property type="entry name" value="Peptidase_C19"/>
</dbReference>
<keyword evidence="2 5" id="KW-0378">Hydrolase</keyword>
<keyword evidence="2" id="KW-0645">Protease</keyword>
<dbReference type="PROSITE" id="PS00972">
    <property type="entry name" value="USP_1"/>
    <property type="match status" value="1"/>
</dbReference>
<dbReference type="Proteomes" id="UP001155660">
    <property type="component" value="Chromosome A7"/>
</dbReference>
<dbReference type="GO" id="GO:0006508">
    <property type="term" value="P:proteolysis"/>
    <property type="evidence" value="ECO:0007669"/>
    <property type="project" value="UniProtKB-KW"/>
</dbReference>
<dbReference type="PANTHER" id="PTHR24006:SF899">
    <property type="entry name" value="UBIQUITIN CARBOXYL-TERMINAL HYDROLASE"/>
    <property type="match status" value="1"/>
</dbReference>
<dbReference type="GO" id="GO:0005829">
    <property type="term" value="C:cytosol"/>
    <property type="evidence" value="ECO:0007669"/>
    <property type="project" value="TreeGrafter"/>
</dbReference>
<dbReference type="AlphaFoldDB" id="A0A9Q9Y8H7"/>
<keyword evidence="1" id="KW-0547">Nucleotide-binding</keyword>
<dbReference type="GO" id="GO:0005525">
    <property type="term" value="F:GTP binding"/>
    <property type="evidence" value="ECO:0007669"/>
    <property type="project" value="InterPro"/>
</dbReference>
<comment type="catalytic activity">
    <reaction evidence="2">
        <text>Thiol-dependent hydrolysis of ester, thioester, amide, peptide and isopeptide bonds formed by the C-terminal Gly of ubiquitin (a 76-residue protein attached to proteins as an intracellular targeting signal).</text>
        <dbReference type="EC" id="3.4.19.12"/>
    </reaction>
</comment>
<dbReference type="RefSeq" id="XP_042615584.1">
    <property type="nucleotide sequence ID" value="XM_042759650.1"/>
</dbReference>
<organism evidence="6">
    <name type="scientific">Cyprinus carpio</name>
    <name type="common">Common carp</name>
    <dbReference type="NCBI Taxonomy" id="7962"/>
    <lineage>
        <taxon>Eukaryota</taxon>
        <taxon>Metazoa</taxon>
        <taxon>Chordata</taxon>
        <taxon>Craniata</taxon>
        <taxon>Vertebrata</taxon>
        <taxon>Euteleostomi</taxon>
        <taxon>Actinopterygii</taxon>
        <taxon>Neopterygii</taxon>
        <taxon>Teleostei</taxon>
        <taxon>Ostariophysi</taxon>
        <taxon>Cypriniformes</taxon>
        <taxon>Cyprinidae</taxon>
        <taxon>Cyprininae</taxon>
        <taxon>Cyprinus</taxon>
    </lineage>
</organism>
<dbReference type="GO" id="GO:0004843">
    <property type="term" value="F:cysteine-type deubiquitinase activity"/>
    <property type="evidence" value="ECO:0007669"/>
    <property type="project" value="UniProtKB-UniRule"/>
</dbReference>
<evidence type="ECO:0000313" key="5">
    <source>
        <dbReference type="RefSeq" id="XP_042615583.1"/>
    </source>
</evidence>
<dbReference type="PANTHER" id="PTHR24006">
    <property type="entry name" value="UBIQUITIN CARBOXYL-TERMINAL HYDROLASE"/>
    <property type="match status" value="1"/>
</dbReference>
<evidence type="ECO:0000256" key="2">
    <source>
        <dbReference type="RuleBase" id="RU366025"/>
    </source>
</evidence>
<comment type="similarity">
    <text evidence="2">Belongs to the peptidase C19 family.</text>
</comment>
<sequence>MKNPGALTAEKPESANRSEVQYNGLKNQGATCYLNAVLQCLFMTPEFREAVVSYEALGDCGEENILLQLKKLFEQLSGKTATTEGITKSLGVRNVFEQQDAVEYYRKILKAMGTHASKVFEGIMSNITRCCKCSKETRETNTFISILLSIDVGNDEKYDVENGLKTFFKHSKLEEDDWMYCDECDQKTETETWSEIDEYPTVLTLHLKRFDFDYVQMRYKKNECCLDVPPSLRNGDNRPKYDLYAVINHKGGYTGGHYDAIIRSNENGIWYHFDDYTVTQTSEASLKNSHLPYMLMYRKAVFSPDSVPHPMRILLIGPSRAGKSAVGNIILGGNYFTCGSGSETVTKVSMAKTVGKITVVDTPNLFFLNELSWRHEMERCIELCDPGPNVILWVTPICKFSEQQQGLFHAFRKRLDSEITKHMMIIFTNGRELKKLGQTINTFISKPSKLCKVVGSCQDRYHVLDITNGHSYTPELLENLSNMVKTEYTAISKRQLKRCTRRKKFLRRRKIYKTLKMLKKEIK</sequence>
<dbReference type="PROSITE" id="PS51720">
    <property type="entry name" value="G_AIG1"/>
    <property type="match status" value="1"/>
</dbReference>
<dbReference type="RefSeq" id="XP_042615583.1">
    <property type="nucleotide sequence ID" value="XM_042759649.1"/>
</dbReference>
<keyword evidence="2" id="KW-0833">Ubl conjugation pathway</keyword>
<dbReference type="OrthoDB" id="292964at2759"/>
<dbReference type="InterPro" id="IPR006703">
    <property type="entry name" value="G_AIG1"/>
</dbReference>
<evidence type="ECO:0000259" key="3">
    <source>
        <dbReference type="PROSITE" id="PS50235"/>
    </source>
</evidence>
<keyword evidence="2" id="KW-0788">Thiol protease</keyword>
<dbReference type="InterPro" id="IPR028889">
    <property type="entry name" value="USP"/>
</dbReference>
<evidence type="ECO:0000256" key="1">
    <source>
        <dbReference type="ARBA" id="ARBA00022741"/>
    </source>
</evidence>
<accession>A0A9Q9Y8H7</accession>
<dbReference type="Pfam" id="PF04548">
    <property type="entry name" value="AIG1"/>
    <property type="match status" value="1"/>
</dbReference>
<name>A0A9Q9Y8H7_CYPCA</name>
<dbReference type="InterPro" id="IPR001394">
    <property type="entry name" value="Peptidase_C19_UCH"/>
</dbReference>
<feature type="domain" description="AIG1-type G" evidence="4">
    <location>
        <begin position="308"/>
        <end position="509"/>
    </location>
</feature>